<dbReference type="PROSITE" id="PS50089">
    <property type="entry name" value="ZF_RING_2"/>
    <property type="match status" value="1"/>
</dbReference>
<dbReference type="Pfam" id="PF22999">
    <property type="entry name" value="LTN1_E3_ligase_6th"/>
    <property type="match status" value="1"/>
</dbReference>
<evidence type="ECO:0000256" key="1">
    <source>
        <dbReference type="ARBA" id="ARBA00000900"/>
    </source>
</evidence>
<dbReference type="SUPFAM" id="SSF57850">
    <property type="entry name" value="RING/U-box"/>
    <property type="match status" value="1"/>
</dbReference>
<evidence type="ECO:0000256" key="15">
    <source>
        <dbReference type="RuleBase" id="RU367090"/>
    </source>
</evidence>
<evidence type="ECO:0000256" key="2">
    <source>
        <dbReference type="ARBA" id="ARBA00004514"/>
    </source>
</evidence>
<dbReference type="Gene3D" id="3.30.40.10">
    <property type="entry name" value="Zinc/RING finger domain, C3HC4 (zinc finger)"/>
    <property type="match status" value="1"/>
</dbReference>
<sequence length="1611" mass="178755">MNARATGLKGFGPFSTSTANLSYISEPPNFGAVSDPKVVVSLKNLLKKDSTTKSKALEDLVAYVQTHPFEQDGGVEDGILDVWVQLYPRSSIDDSRRVRELSHILQLELLKSARRRMEKRIPHVVGAWLTGTFDRDRVVSRAASDGLSFFLKTEEKTTQFWKRCSQQIAQYALDAIQETPDTLSDERSTTVEDAKAKYYRVVAGSISLILNLLQRLGTDVPPPQVEQFLDLDVVWAMAAAEDPLVRRCIYRLVYTCLTSQHNLLSQNLPQVGKALISEALRTSQRGGSAADLLQTLTELTRRHPEVWGTKKQPLTRLQDLVGKGSQGSSRVFWDELDRLVAVLPLDVVNSQTGSKFLETMRLGISSREEPRANAPYSWACYIHIFQRLLDQLPPEESGVEFVKRNFFPLTESYLFPSPDTSAGNSSLPVSLLSKAWVDIASRPGEAIQKSISAEWQKLSEELVSRVAGSLPEVSADYRKSQQSVADAGDRWFTLVSLILEADRREDEQNNSSDSLAPLLSETSIKILQDSTSFLVKRNYKPLLGASILRSALTKCLRIFTAEHKGLLLSLVSDTESQRPKTLIESPSAPIILPCLHLLSTVPTLSDTYKALWNVLIQHSVHLDSPEAIGTVTMLISSEAARPLAHGDSQLQHYVLDKCIQTAKGKTDAWQMFEAALTYGILDESYTQSLASGLMDLLEDSSQPQDAVIRGVQLVADKLPLVWCDSERYLRLLTRLISLEETSSPMISGSIVSVRRSLEKYGNEGPQVVTIIQQNLDGANSDSMDVDTLIQHAVSVSGSGKLAVEAIFPNTNVWMDEMLSFLTEPPNPSLSVTSSFSGGYSLALPSTTSKHSKSRRDRNGRAIPARMAMYTLGLLQSGLDISSLPRTYRTEILCLLAITVELASDQLTLMEEGKLWATLSAESTVQEMETFVQTVRRMLQGMVSSARGWMIATDGGDEPLNDLLQILLQQSKALSLVALYSAKALSYLLLTMTEAYGFSQAAEEAFVRPELLKADPNSMFAALGLITGFGHALTSSALLTRLCNGLIAEVMGSAPSSAKCLFNLVLLNACMSAYEAEDLPIENRKQAIAVQKITSWTETSDATHYKLAAEISKALNCLLPNVKTIHGPYWEQAIRYCILLWDKAREDSVNVRLPYLHASLKLFATLKGLAGSNEDLDEALTTLSEETTLALIELLEIPRVSSNQPSQIVDSLLCRLVEEMPLEHLQDKDELYGLVASESREIQTAAFSLLHRALPAAQEQLNYDAILEKQDSRLPDELLSLLVDAPTLDNFADELPAHFPAPVRSYLLAWHLIFDAFQAASFKVRNDYIDNLRSLNNLAPLLDFAFDVLGHSAARALNLDKAGFSPELIRAFDLKLADAETEERELQWLLVHLIYLTLKYIPGLFKAWFLDCRSKQTKIAVEGWMTKFMSPLLIEEAVEDVQKWAAEQEPDEDGREMWVKVSKLGREITAGYEVDELQASIAIRIPAAYPLETVSVVGVNRVAANEKTWQSWLMTTQGVITFSNGSIVDGLSAFRRNAFGALKGQTECAICYSIVSTDKRIPDKKCGTCKKLFHRTCLYKWFQTSNQNSCPLCRNPIDFIGSDMKSRRGGER</sequence>
<dbReference type="Pfam" id="PF22958">
    <property type="entry name" value="Ltn1_1st"/>
    <property type="match status" value="1"/>
</dbReference>
<protein>
    <recommendedName>
        <fullName evidence="6 15">E3 ubiquitin-protein ligase listerin</fullName>
        <ecNumber evidence="5 15">2.3.2.27</ecNumber>
    </recommendedName>
    <alternativeName>
        <fullName evidence="15">RING-type E3 ubiquitin transferase listerin</fullName>
    </alternativeName>
</protein>
<dbReference type="InterPro" id="IPR039795">
    <property type="entry name" value="LTN1/Rkr1"/>
</dbReference>
<dbReference type="EMBL" id="JAZHXJ010000098">
    <property type="protein sequence ID" value="KAL1874925.1"/>
    <property type="molecule type" value="Genomic_DNA"/>
</dbReference>
<dbReference type="InterPro" id="IPR001841">
    <property type="entry name" value="Znf_RING"/>
</dbReference>
<dbReference type="Pfam" id="PF13639">
    <property type="entry name" value="zf-RING_2"/>
    <property type="match status" value="1"/>
</dbReference>
<evidence type="ECO:0000256" key="5">
    <source>
        <dbReference type="ARBA" id="ARBA00012483"/>
    </source>
</evidence>
<keyword evidence="9 15" id="KW-0479">Metal-binding</keyword>
<evidence type="ECO:0000313" key="17">
    <source>
        <dbReference type="EMBL" id="KAL1874925.1"/>
    </source>
</evidence>
<comment type="catalytic activity">
    <reaction evidence="1 15">
        <text>S-ubiquitinyl-[E2 ubiquitin-conjugating enzyme]-L-cysteine + [acceptor protein]-L-lysine = [E2 ubiquitin-conjugating enzyme]-L-cysteine + N(6)-ubiquitinyl-[acceptor protein]-L-lysine.</text>
        <dbReference type="EC" id="2.3.2.27"/>
    </reaction>
</comment>
<evidence type="ECO:0000256" key="7">
    <source>
        <dbReference type="ARBA" id="ARBA00022490"/>
    </source>
</evidence>
<evidence type="ECO:0000256" key="10">
    <source>
        <dbReference type="ARBA" id="ARBA00022737"/>
    </source>
</evidence>
<evidence type="ECO:0000256" key="6">
    <source>
        <dbReference type="ARBA" id="ARBA00017157"/>
    </source>
</evidence>
<keyword evidence="13 15" id="KW-0862">Zinc</keyword>
<dbReference type="CDD" id="cd16491">
    <property type="entry name" value="RING-CH-C4HC3_LTN1"/>
    <property type="match status" value="1"/>
</dbReference>
<keyword evidence="18" id="KW-1185">Reference proteome</keyword>
<dbReference type="SMART" id="SM00744">
    <property type="entry name" value="RINGv"/>
    <property type="match status" value="1"/>
</dbReference>
<dbReference type="InterPro" id="IPR011016">
    <property type="entry name" value="Znf_RING-CH"/>
</dbReference>
<dbReference type="SUPFAM" id="SSF48371">
    <property type="entry name" value="ARM repeat"/>
    <property type="match status" value="1"/>
</dbReference>
<organism evidence="17 18">
    <name type="scientific">Phialemonium thermophilum</name>
    <dbReference type="NCBI Taxonomy" id="223376"/>
    <lineage>
        <taxon>Eukaryota</taxon>
        <taxon>Fungi</taxon>
        <taxon>Dikarya</taxon>
        <taxon>Ascomycota</taxon>
        <taxon>Pezizomycotina</taxon>
        <taxon>Sordariomycetes</taxon>
        <taxon>Sordariomycetidae</taxon>
        <taxon>Cephalothecales</taxon>
        <taxon>Cephalothecaceae</taxon>
        <taxon>Phialemonium</taxon>
    </lineage>
</organism>
<gene>
    <name evidence="17" type="ORF">VTK73DRAFT_10351</name>
</gene>
<name>A0ABR3XGM3_9PEZI</name>
<feature type="domain" description="RING-type" evidence="16">
    <location>
        <begin position="1547"/>
        <end position="1593"/>
    </location>
</feature>
<dbReference type="SMART" id="SM01197">
    <property type="entry name" value="FANCL_C"/>
    <property type="match status" value="1"/>
</dbReference>
<evidence type="ECO:0000256" key="4">
    <source>
        <dbReference type="ARBA" id="ARBA00007997"/>
    </source>
</evidence>
<keyword evidence="11 14" id="KW-0863">Zinc-finger</keyword>
<dbReference type="InterPro" id="IPR054477">
    <property type="entry name" value="LTN1_E3_ligase_6th"/>
</dbReference>
<reference evidence="17 18" key="1">
    <citation type="journal article" date="2024" name="Commun. Biol.">
        <title>Comparative genomic analysis of thermophilic fungi reveals convergent evolutionary adaptations and gene losses.</title>
        <authorList>
            <person name="Steindorff A.S."/>
            <person name="Aguilar-Pontes M.V."/>
            <person name="Robinson A.J."/>
            <person name="Andreopoulos B."/>
            <person name="LaButti K."/>
            <person name="Kuo A."/>
            <person name="Mondo S."/>
            <person name="Riley R."/>
            <person name="Otillar R."/>
            <person name="Haridas S."/>
            <person name="Lipzen A."/>
            <person name="Grimwood J."/>
            <person name="Schmutz J."/>
            <person name="Clum A."/>
            <person name="Reid I.D."/>
            <person name="Moisan M.C."/>
            <person name="Butler G."/>
            <person name="Nguyen T.T.M."/>
            <person name="Dewar K."/>
            <person name="Conant G."/>
            <person name="Drula E."/>
            <person name="Henrissat B."/>
            <person name="Hansel C."/>
            <person name="Singer S."/>
            <person name="Hutchinson M.I."/>
            <person name="de Vries R.P."/>
            <person name="Natvig D.O."/>
            <person name="Powell A.J."/>
            <person name="Tsang A."/>
            <person name="Grigoriev I.V."/>
        </authorList>
    </citation>
    <scope>NUCLEOTIDE SEQUENCE [LARGE SCALE GENOMIC DNA]</scope>
    <source>
        <strain evidence="17 18">ATCC 24622</strain>
    </source>
</reference>
<keyword evidence="8 15" id="KW-0808">Transferase</keyword>
<comment type="caution">
    <text evidence="17">The sequence shown here is derived from an EMBL/GenBank/DDBJ whole genome shotgun (WGS) entry which is preliminary data.</text>
</comment>
<dbReference type="Proteomes" id="UP001586593">
    <property type="component" value="Unassembled WGS sequence"/>
</dbReference>
<evidence type="ECO:0000256" key="8">
    <source>
        <dbReference type="ARBA" id="ARBA00022679"/>
    </source>
</evidence>
<dbReference type="PANTHER" id="PTHR12389">
    <property type="entry name" value="ZINC FINGER PROTEIN 294"/>
    <property type="match status" value="1"/>
</dbReference>
<comment type="subcellular location">
    <subcellularLocation>
        <location evidence="2">Cytoplasm</location>
        <location evidence="2">Cytosol</location>
    </subcellularLocation>
</comment>
<proteinExistence type="inferred from homology"/>
<dbReference type="InterPro" id="IPR054476">
    <property type="entry name" value="Ltn1_N"/>
</dbReference>
<evidence type="ECO:0000256" key="12">
    <source>
        <dbReference type="ARBA" id="ARBA00022786"/>
    </source>
</evidence>
<accession>A0ABR3XGM3</accession>
<keyword evidence="10" id="KW-0677">Repeat</keyword>
<keyword evidence="7" id="KW-0963">Cytoplasm</keyword>
<dbReference type="Pfam" id="PF23280">
    <property type="entry name" value="TPR_26"/>
    <property type="match status" value="1"/>
</dbReference>
<evidence type="ECO:0000256" key="13">
    <source>
        <dbReference type="ARBA" id="ARBA00022833"/>
    </source>
</evidence>
<comment type="subunit">
    <text evidence="15">Component of the ribosome quality control complex (RQC).</text>
</comment>
<dbReference type="InterPro" id="IPR057030">
    <property type="entry name" value="TPR_Rkr-1"/>
</dbReference>
<dbReference type="SMART" id="SM00184">
    <property type="entry name" value="RING"/>
    <property type="match status" value="1"/>
</dbReference>
<comment type="function">
    <text evidence="15">E3 ubiquitin-protein ligase. Component of the ribosome quality control complex (RQC), a ribosome-associated complex that mediates ubiquitination and extraction of incompletely synthesized nascent chains for proteasomal degradation.</text>
</comment>
<dbReference type="InterPro" id="IPR054478">
    <property type="entry name" value="LTN1_UBC"/>
</dbReference>
<dbReference type="Pfam" id="PF23009">
    <property type="entry name" value="UBC_like"/>
    <property type="match status" value="1"/>
</dbReference>
<evidence type="ECO:0000256" key="14">
    <source>
        <dbReference type="PROSITE-ProRule" id="PRU00175"/>
    </source>
</evidence>
<evidence type="ECO:0000313" key="18">
    <source>
        <dbReference type="Proteomes" id="UP001586593"/>
    </source>
</evidence>
<evidence type="ECO:0000256" key="3">
    <source>
        <dbReference type="ARBA" id="ARBA00004906"/>
    </source>
</evidence>
<comment type="pathway">
    <text evidence="3 15">Protein modification; protein ubiquitination.</text>
</comment>
<evidence type="ECO:0000256" key="9">
    <source>
        <dbReference type="ARBA" id="ARBA00022723"/>
    </source>
</evidence>
<comment type="similarity">
    <text evidence="4 15">Belongs to the LTN1 family.</text>
</comment>
<dbReference type="InterPro" id="IPR039804">
    <property type="entry name" value="RING-CH-C4HC3_LTN1"/>
</dbReference>
<dbReference type="InterPro" id="IPR016024">
    <property type="entry name" value="ARM-type_fold"/>
</dbReference>
<keyword evidence="12 15" id="KW-0833">Ubl conjugation pathway</keyword>
<dbReference type="PANTHER" id="PTHR12389:SF0">
    <property type="entry name" value="E3 UBIQUITIN-PROTEIN LIGASE LISTERIN"/>
    <property type="match status" value="1"/>
</dbReference>
<evidence type="ECO:0000256" key="11">
    <source>
        <dbReference type="ARBA" id="ARBA00022771"/>
    </source>
</evidence>
<evidence type="ECO:0000259" key="16">
    <source>
        <dbReference type="PROSITE" id="PS50089"/>
    </source>
</evidence>
<dbReference type="InterPro" id="IPR013083">
    <property type="entry name" value="Znf_RING/FYVE/PHD"/>
</dbReference>
<dbReference type="EC" id="2.3.2.27" evidence="5 15"/>